<protein>
    <submittedName>
        <fullName evidence="1">Uncharacterized protein</fullName>
    </submittedName>
</protein>
<reference evidence="1" key="1">
    <citation type="submission" date="2022-10" db="EMBL/GenBank/DDBJ databases">
        <title>Culturing micro-colonial fungi from biological soil crusts in the Mojave desert and describing Neophaeococcomyces mojavensis, and introducing the new genera and species Taxawa tesnikishii.</title>
        <authorList>
            <person name="Kurbessoian T."/>
            <person name="Stajich J.E."/>
        </authorList>
    </citation>
    <scope>NUCLEOTIDE SEQUENCE</scope>
    <source>
        <strain evidence="1">JES_112</strain>
    </source>
</reference>
<accession>A0ACC2ZZ59</accession>
<gene>
    <name evidence="1" type="ORF">H2198_007830</name>
</gene>
<organism evidence="1 2">
    <name type="scientific">Neophaeococcomyces mojaviensis</name>
    <dbReference type="NCBI Taxonomy" id="3383035"/>
    <lineage>
        <taxon>Eukaryota</taxon>
        <taxon>Fungi</taxon>
        <taxon>Dikarya</taxon>
        <taxon>Ascomycota</taxon>
        <taxon>Pezizomycotina</taxon>
        <taxon>Eurotiomycetes</taxon>
        <taxon>Chaetothyriomycetidae</taxon>
        <taxon>Chaetothyriales</taxon>
        <taxon>Chaetothyriales incertae sedis</taxon>
        <taxon>Neophaeococcomyces</taxon>
    </lineage>
</organism>
<sequence>MDPSTPPGYAMPYSPGYASGLFPPFSIPSPSAPVIDGSRKTKRPYVRKATNVAPGIVPPTSPPQLAELAFNIHGWALEDGMAGRSTFEVINAYNATMVKGGFEAKIKELQEQHTGDIYRDDLAYTARELDKNLANTDPSVSRYLVVGYTLREDDPIYFNNRTFARYSENELVGEARPAEQHVIHWNECVTPILVVTPVKENTGTSIRLFGLIMPRSGLCQPVLITHERIFYRWEFRASAGARPAQRNKNWNQVIIDKALSMTLKDGKPHEEPAIKRQRSEEPVVKQEDVDTYYLDSRNRSEIEGEVLELKLDLGNLFEPLSEVYKVVQTIQDTSRNAMTCFKVVLNGSETRGILYAIRITRSDRIKSEVEKQLVKVSNSNGFLPEQCSSFERFGDSGYKSYGVELGHDVLNDIKKLWADLEPLTNVTSLMNIKGAINQTQQSISRENMKDVLQALLSALSYQPNMPKPALQERLMEAIYASRTMRRSNVSRADQHANKPLAIDASFLVTLLKDALAIHEWQGKATEQLAKDIPMSYNGGVFEHMIDIRVSQQSAEDVDNTLRWLINHARIRGCGIDDILLWLERLRLRIRQI</sequence>
<evidence type="ECO:0000313" key="1">
    <source>
        <dbReference type="EMBL" id="KAJ9652962.1"/>
    </source>
</evidence>
<name>A0ACC2ZZ59_9EURO</name>
<dbReference type="EMBL" id="JAPDRQ010000175">
    <property type="protein sequence ID" value="KAJ9652962.1"/>
    <property type="molecule type" value="Genomic_DNA"/>
</dbReference>
<keyword evidence="2" id="KW-1185">Reference proteome</keyword>
<dbReference type="Proteomes" id="UP001172386">
    <property type="component" value="Unassembled WGS sequence"/>
</dbReference>
<evidence type="ECO:0000313" key="2">
    <source>
        <dbReference type="Proteomes" id="UP001172386"/>
    </source>
</evidence>
<proteinExistence type="predicted"/>
<comment type="caution">
    <text evidence="1">The sequence shown here is derived from an EMBL/GenBank/DDBJ whole genome shotgun (WGS) entry which is preliminary data.</text>
</comment>